<feature type="transmembrane region" description="Helical" evidence="1">
    <location>
        <begin position="254"/>
        <end position="274"/>
    </location>
</feature>
<reference evidence="4 5" key="1">
    <citation type="submission" date="2018-06" db="EMBL/GenBank/DDBJ databases">
        <title>Comparative genomics of downy mildews reveals potential adaptations to biotrophy.</title>
        <authorList>
            <person name="Fletcher K."/>
            <person name="Klosterman S.J."/>
            <person name="Derevnina L."/>
            <person name="Martin F."/>
            <person name="Koike S."/>
            <person name="Reyes Chin-Wo S."/>
            <person name="Mou B."/>
            <person name="Michelmore R."/>
        </authorList>
    </citation>
    <scope>NUCLEOTIDE SEQUENCE [LARGE SCALE GENOMIC DNA]</scope>
    <source>
        <strain evidence="3 5">R13</strain>
        <strain evidence="2 4">R14</strain>
    </source>
</reference>
<feature type="transmembrane region" description="Helical" evidence="1">
    <location>
        <begin position="364"/>
        <end position="384"/>
    </location>
</feature>
<organism evidence="2 4">
    <name type="scientific">Peronospora effusa</name>
    <dbReference type="NCBI Taxonomy" id="542832"/>
    <lineage>
        <taxon>Eukaryota</taxon>
        <taxon>Sar</taxon>
        <taxon>Stramenopiles</taxon>
        <taxon>Oomycota</taxon>
        <taxon>Peronosporomycetes</taxon>
        <taxon>Peronosporales</taxon>
        <taxon>Peronosporaceae</taxon>
        <taxon>Peronospora</taxon>
    </lineage>
</organism>
<dbReference type="EMBL" id="QKXF01000332">
    <property type="protein sequence ID" value="RQM12435.1"/>
    <property type="molecule type" value="Genomic_DNA"/>
</dbReference>
<keyword evidence="1" id="KW-0472">Membrane</keyword>
<feature type="transmembrane region" description="Helical" evidence="1">
    <location>
        <begin position="537"/>
        <end position="559"/>
    </location>
</feature>
<evidence type="ECO:0000313" key="4">
    <source>
        <dbReference type="Proteomes" id="UP000282087"/>
    </source>
</evidence>
<keyword evidence="1" id="KW-0812">Transmembrane</keyword>
<feature type="transmembrane region" description="Helical" evidence="1">
    <location>
        <begin position="504"/>
        <end position="525"/>
    </location>
</feature>
<feature type="transmembrane region" description="Helical" evidence="1">
    <location>
        <begin position="217"/>
        <end position="242"/>
    </location>
</feature>
<feature type="transmembrane region" description="Helical" evidence="1">
    <location>
        <begin position="12"/>
        <end position="33"/>
    </location>
</feature>
<sequence>MSTTDTITSLQSASLLGLMATGLLLGLVHVLTGPDHLSALIVLSAGSSWRSCQLGMRWGCGHSTGLVVVTACFLLLNQHLDVNKFGSYCDFMVGFLMMGLGLWSLRYYWLLRRTLQLKQNQETCPLQDEEEMRRNSYSDIEVQKIVQLHHLDHQGPPPSSDEQTVKTCCFGLIKADIKNPSTQKLTAFAYGTAHGLAGTGGILGVLPAVILNDWIKSSAYLGAFCLSSILTMGGFAALYGEITGRMSRFSDSSLVRVGIFSSCVSLFVGIMWVILVSTGTLDESSLAEASLGKIISTGLLLGIVHVLTGPDHLSALAAMTTGSSWRAFALGIRWGCGHSIGLIFMALVFFAAGQTVDLKAVGGYLNYIVGFFMIALGLWTGVHVRKKYQIQQKQKAHSLVSEGEVRVDSSHASQHSTCNTPTNLVPLSQKIISSPTSPKHALQQTMMSPTNEYVAGRETSATPSLSFHLMIREDDESSQAAAKPKLCLTCCQNINFENPVTQKITALLVGIIHGFAGPGGILGVLPAVVLNDWVRSVAYLASFCVTSIFIMGVFAAFYGEITGRLGGNSSVMEFRIGILSAFFSWIVGVAWIGLQATGQLSAVFGE</sequence>
<protein>
    <recommendedName>
        <fullName evidence="6">Urease accessory protein UreH-like transmembrane domain-containing protein</fullName>
    </recommendedName>
</protein>
<evidence type="ECO:0000313" key="2">
    <source>
        <dbReference type="EMBL" id="RMX66972.1"/>
    </source>
</evidence>
<comment type="caution">
    <text evidence="2">The sequence shown here is derived from an EMBL/GenBank/DDBJ whole genome shotgun (WGS) entry which is preliminary data.</text>
</comment>
<dbReference type="AlphaFoldDB" id="A0A3M6VL05"/>
<feature type="transmembrane region" description="Helical" evidence="1">
    <location>
        <begin position="571"/>
        <end position="594"/>
    </location>
</feature>
<feature type="transmembrane region" description="Helical" evidence="1">
    <location>
        <begin position="54"/>
        <end position="76"/>
    </location>
</feature>
<feature type="transmembrane region" description="Helical" evidence="1">
    <location>
        <begin position="91"/>
        <end position="109"/>
    </location>
</feature>
<dbReference type="Proteomes" id="UP000286097">
    <property type="component" value="Unassembled WGS sequence"/>
</dbReference>
<proteinExistence type="predicted"/>
<gene>
    <name evidence="3" type="ORF">DD237_000953</name>
    <name evidence="2" type="ORF">DD238_001621</name>
</gene>
<evidence type="ECO:0008006" key="6">
    <source>
        <dbReference type="Google" id="ProtNLM"/>
    </source>
</evidence>
<feature type="transmembrane region" description="Helical" evidence="1">
    <location>
        <begin position="187"/>
        <end position="211"/>
    </location>
</feature>
<keyword evidence="1" id="KW-1133">Transmembrane helix</keyword>
<keyword evidence="4" id="KW-1185">Reference proteome</keyword>
<name>A0A3M6VL05_9STRA</name>
<evidence type="ECO:0000313" key="5">
    <source>
        <dbReference type="Proteomes" id="UP000286097"/>
    </source>
</evidence>
<evidence type="ECO:0000256" key="1">
    <source>
        <dbReference type="SAM" id="Phobius"/>
    </source>
</evidence>
<dbReference type="EMBL" id="QLLG01000181">
    <property type="protein sequence ID" value="RMX66972.1"/>
    <property type="molecule type" value="Genomic_DNA"/>
</dbReference>
<evidence type="ECO:0000313" key="3">
    <source>
        <dbReference type="EMBL" id="RQM12435.1"/>
    </source>
</evidence>
<dbReference type="VEuPathDB" id="FungiDB:DD237_000953"/>
<accession>A0A3M6VL05</accession>
<dbReference type="PANTHER" id="PTHR33876">
    <property type="entry name" value="UNNAMED PRODUCT"/>
    <property type="match status" value="1"/>
</dbReference>
<dbReference type="Proteomes" id="UP000282087">
    <property type="component" value="Unassembled WGS sequence"/>
</dbReference>
<dbReference type="InterPro" id="IPR052776">
    <property type="entry name" value="Chloro_ReproSupport/MetalTrans"/>
</dbReference>
<feature type="transmembrane region" description="Helical" evidence="1">
    <location>
        <begin position="294"/>
        <end position="318"/>
    </location>
</feature>
<feature type="transmembrane region" description="Helical" evidence="1">
    <location>
        <begin position="330"/>
        <end position="352"/>
    </location>
</feature>
<dbReference type="PANTHER" id="PTHR33876:SF4">
    <property type="entry name" value="CHLOROPLAST PROTEIN FOR GROWTH AND FERTILITY 2"/>
    <property type="match status" value="1"/>
</dbReference>